<dbReference type="Pfam" id="PF00582">
    <property type="entry name" value="Usp"/>
    <property type="match status" value="1"/>
</dbReference>
<evidence type="ECO:0000313" key="2">
    <source>
        <dbReference type="EMBL" id="MFC0845349.1"/>
    </source>
</evidence>
<dbReference type="EMBL" id="JBHMQV010000009">
    <property type="protein sequence ID" value="MFC0845349.1"/>
    <property type="molecule type" value="Genomic_DNA"/>
</dbReference>
<sequence length="170" mass="18473">MNARHGGPGPGRVVVGVSGSLGSLAALRAAAQEARRSGRRLVAVIAWEPPEGEYMYLRHPDRAWAAHWEQDARQRLDAAFADAFGGLPQGVEVRKAAVRGRPGPALCTVAHRPDDLLVVGARTGAWRTRVRRYVLRHAECPLLTVPAPRAPRGAARELRRATAQDFALRV</sequence>
<proteinExistence type="predicted"/>
<dbReference type="InterPro" id="IPR006016">
    <property type="entry name" value="UspA"/>
</dbReference>
<organism evidence="2 3">
    <name type="scientific">Streptomyces noboritoensis</name>
    <dbReference type="NCBI Taxonomy" id="67337"/>
    <lineage>
        <taxon>Bacteria</taxon>
        <taxon>Bacillati</taxon>
        <taxon>Actinomycetota</taxon>
        <taxon>Actinomycetes</taxon>
        <taxon>Kitasatosporales</taxon>
        <taxon>Streptomycetaceae</taxon>
        <taxon>Streptomyces</taxon>
    </lineage>
</organism>
<dbReference type="Gene3D" id="3.40.50.12370">
    <property type="match status" value="1"/>
</dbReference>
<evidence type="ECO:0000259" key="1">
    <source>
        <dbReference type="Pfam" id="PF00582"/>
    </source>
</evidence>
<protein>
    <submittedName>
        <fullName evidence="2">Universal stress protein</fullName>
    </submittedName>
</protein>
<keyword evidence="3" id="KW-1185">Reference proteome</keyword>
<feature type="domain" description="UspA" evidence="1">
    <location>
        <begin position="12"/>
        <end position="146"/>
    </location>
</feature>
<comment type="caution">
    <text evidence="2">The sequence shown here is derived from an EMBL/GenBank/DDBJ whole genome shotgun (WGS) entry which is preliminary data.</text>
</comment>
<reference evidence="2 3" key="1">
    <citation type="submission" date="2024-09" db="EMBL/GenBank/DDBJ databases">
        <authorList>
            <person name="Sun Q."/>
            <person name="Mori K."/>
        </authorList>
    </citation>
    <scope>NUCLEOTIDE SEQUENCE [LARGE SCALE GENOMIC DNA]</scope>
    <source>
        <strain evidence="2 3">JCM 4557</strain>
    </source>
</reference>
<name>A0ABV6THT2_9ACTN</name>
<accession>A0ABV6THT2</accession>
<gene>
    <name evidence="2" type="ORF">ACFH04_16755</name>
</gene>
<dbReference type="CDD" id="cd00293">
    <property type="entry name" value="USP-like"/>
    <property type="match status" value="1"/>
</dbReference>
<dbReference type="SUPFAM" id="SSF52402">
    <property type="entry name" value="Adenine nucleotide alpha hydrolases-like"/>
    <property type="match status" value="1"/>
</dbReference>
<dbReference type="Proteomes" id="UP001589887">
    <property type="component" value="Unassembled WGS sequence"/>
</dbReference>
<dbReference type="RefSeq" id="WP_394320131.1">
    <property type="nucleotide sequence ID" value="NZ_JBHMQV010000009.1"/>
</dbReference>
<evidence type="ECO:0000313" key="3">
    <source>
        <dbReference type="Proteomes" id="UP001589887"/>
    </source>
</evidence>